<organism evidence="7 8">
    <name type="scientific">Croceibacterium selenioxidans</name>
    <dbReference type="NCBI Taxonomy" id="2838833"/>
    <lineage>
        <taxon>Bacteria</taxon>
        <taxon>Pseudomonadati</taxon>
        <taxon>Pseudomonadota</taxon>
        <taxon>Alphaproteobacteria</taxon>
        <taxon>Sphingomonadales</taxon>
        <taxon>Erythrobacteraceae</taxon>
        <taxon>Croceibacterium</taxon>
    </lineage>
</organism>
<dbReference type="RefSeq" id="WP_214534649.1">
    <property type="nucleotide sequence ID" value="NZ_JAHFVK010000001.1"/>
</dbReference>
<feature type="domain" description="Outer membrane protein beta-barrel" evidence="6">
    <location>
        <begin position="10"/>
        <end position="220"/>
    </location>
</feature>
<evidence type="ECO:0000256" key="5">
    <source>
        <dbReference type="SAM" id="SignalP"/>
    </source>
</evidence>
<evidence type="ECO:0000256" key="2">
    <source>
        <dbReference type="ARBA" id="ARBA00022729"/>
    </source>
</evidence>
<dbReference type="SUPFAM" id="SSF56925">
    <property type="entry name" value="OMPA-like"/>
    <property type="match status" value="1"/>
</dbReference>
<keyword evidence="3" id="KW-0472">Membrane</keyword>
<evidence type="ECO:0000256" key="3">
    <source>
        <dbReference type="ARBA" id="ARBA00023136"/>
    </source>
</evidence>
<keyword evidence="8" id="KW-1185">Reference proteome</keyword>
<accession>A0ABS5W2B5</accession>
<protein>
    <submittedName>
        <fullName evidence="7">Outer membrane beta-barrel protein</fullName>
    </submittedName>
</protein>
<keyword evidence="2 5" id="KW-0732">Signal</keyword>
<dbReference type="Proteomes" id="UP000811255">
    <property type="component" value="Unassembled WGS sequence"/>
</dbReference>
<dbReference type="EMBL" id="JAHFVK010000001">
    <property type="protein sequence ID" value="MBT2133395.1"/>
    <property type="molecule type" value="Genomic_DNA"/>
</dbReference>
<evidence type="ECO:0000313" key="8">
    <source>
        <dbReference type="Proteomes" id="UP000811255"/>
    </source>
</evidence>
<evidence type="ECO:0000259" key="6">
    <source>
        <dbReference type="Pfam" id="PF13505"/>
    </source>
</evidence>
<evidence type="ECO:0000313" key="7">
    <source>
        <dbReference type="EMBL" id="MBT2133395.1"/>
    </source>
</evidence>
<proteinExistence type="inferred from homology"/>
<dbReference type="Pfam" id="PF13505">
    <property type="entry name" value="OMP_b-brl"/>
    <property type="match status" value="1"/>
</dbReference>
<sequence>MKKGFAVLLAASTAAFAIPAAAQEDSAFSGPWVAGVAGYDMNNAGSSQDDGVNVDLDQNAEGLVYGVGAGYDMDLGSVVVGAEAELTDSTADSDYSDPYTNFGLGAVNTGRDIYVGARVGFKATPSTLVYAKGGYTNARFNFIGTDGTTNYDQNLDTDGWRVGAGVEQKLGSNAFAKIEYRYSNYSRGEIDFEADNVADSDRFDIDTDRHQVMAGVGWRF</sequence>
<feature type="chain" id="PRO_5046937465" evidence="5">
    <location>
        <begin position="23"/>
        <end position="220"/>
    </location>
</feature>
<dbReference type="Gene3D" id="2.40.160.20">
    <property type="match status" value="1"/>
</dbReference>
<dbReference type="InterPro" id="IPR027385">
    <property type="entry name" value="Beta-barrel_OMP"/>
</dbReference>
<dbReference type="PANTHER" id="PTHR34001:SF3">
    <property type="entry name" value="BLL7405 PROTEIN"/>
    <property type="match status" value="1"/>
</dbReference>
<evidence type="ECO:0000256" key="4">
    <source>
        <dbReference type="ARBA" id="ARBA00038306"/>
    </source>
</evidence>
<gene>
    <name evidence="7" type="ORF">KK137_03515</name>
</gene>
<name>A0ABS5W2B5_9SPHN</name>
<comment type="caution">
    <text evidence="7">The sequence shown here is derived from an EMBL/GenBank/DDBJ whole genome shotgun (WGS) entry which is preliminary data.</text>
</comment>
<reference evidence="7 8" key="1">
    <citation type="submission" date="2021-05" db="EMBL/GenBank/DDBJ databases">
        <title>Croceibacterium sp. LX-88 genome sequence.</title>
        <authorList>
            <person name="Luo X."/>
        </authorList>
    </citation>
    <scope>NUCLEOTIDE SEQUENCE [LARGE SCALE GENOMIC DNA]</scope>
    <source>
        <strain evidence="7 8">LX-88</strain>
    </source>
</reference>
<comment type="subcellular location">
    <subcellularLocation>
        <location evidence="1">Membrane</location>
    </subcellularLocation>
</comment>
<comment type="similarity">
    <text evidence="4">Belongs to the Omp25/RopB family.</text>
</comment>
<evidence type="ECO:0000256" key="1">
    <source>
        <dbReference type="ARBA" id="ARBA00004370"/>
    </source>
</evidence>
<feature type="signal peptide" evidence="5">
    <location>
        <begin position="1"/>
        <end position="22"/>
    </location>
</feature>
<dbReference type="InterPro" id="IPR011250">
    <property type="entry name" value="OMP/PagP_B-barrel"/>
</dbReference>
<dbReference type="InterPro" id="IPR051692">
    <property type="entry name" value="OMP-like"/>
</dbReference>
<dbReference type="PANTHER" id="PTHR34001">
    <property type="entry name" value="BLL7405 PROTEIN"/>
    <property type="match status" value="1"/>
</dbReference>